<proteinExistence type="predicted"/>
<reference evidence="1" key="1">
    <citation type="submission" date="2022-04" db="EMBL/GenBank/DDBJ databases">
        <title>Genome of the entomopathogenic fungus Entomophthora muscae.</title>
        <authorList>
            <person name="Elya C."/>
            <person name="Lovett B.R."/>
            <person name="Lee E."/>
            <person name="Macias A.M."/>
            <person name="Hajek A.E."/>
            <person name="De Bivort B.L."/>
            <person name="Kasson M.T."/>
            <person name="De Fine Licht H.H."/>
            <person name="Stajich J.E."/>
        </authorList>
    </citation>
    <scope>NUCLEOTIDE SEQUENCE</scope>
    <source>
        <strain evidence="1">Berkeley</strain>
    </source>
</reference>
<sequence length="73" mass="7578">MDVPLWVKLGEVHGFESGVGGMSCQARAKNFFCDVPAEDSEQLGQGVSSGVGGTTNTGGNLCLLKEDEMVSSL</sequence>
<comment type="caution">
    <text evidence="1">The sequence shown here is derived from an EMBL/GenBank/DDBJ whole genome shotgun (WGS) entry which is preliminary data.</text>
</comment>
<evidence type="ECO:0000313" key="1">
    <source>
        <dbReference type="EMBL" id="KAJ9065560.1"/>
    </source>
</evidence>
<protein>
    <submittedName>
        <fullName evidence="1">Uncharacterized protein</fullName>
    </submittedName>
</protein>
<gene>
    <name evidence="1" type="ORF">DSO57_1018279</name>
</gene>
<dbReference type="EMBL" id="QTSX02004339">
    <property type="protein sequence ID" value="KAJ9065560.1"/>
    <property type="molecule type" value="Genomic_DNA"/>
</dbReference>
<keyword evidence="2" id="KW-1185">Reference proteome</keyword>
<name>A0ACC2ST75_9FUNG</name>
<accession>A0ACC2ST75</accession>
<evidence type="ECO:0000313" key="2">
    <source>
        <dbReference type="Proteomes" id="UP001165960"/>
    </source>
</evidence>
<organism evidence="1 2">
    <name type="scientific">Entomophthora muscae</name>
    <dbReference type="NCBI Taxonomy" id="34485"/>
    <lineage>
        <taxon>Eukaryota</taxon>
        <taxon>Fungi</taxon>
        <taxon>Fungi incertae sedis</taxon>
        <taxon>Zoopagomycota</taxon>
        <taxon>Entomophthoromycotina</taxon>
        <taxon>Entomophthoromycetes</taxon>
        <taxon>Entomophthorales</taxon>
        <taxon>Entomophthoraceae</taxon>
        <taxon>Entomophthora</taxon>
    </lineage>
</organism>
<dbReference type="Proteomes" id="UP001165960">
    <property type="component" value="Unassembled WGS sequence"/>
</dbReference>